<dbReference type="InterPro" id="IPR035940">
    <property type="entry name" value="CAP_sf"/>
</dbReference>
<keyword evidence="5" id="KW-0568">Pathogenesis-related protein</keyword>
<dbReference type="InterPro" id="IPR014044">
    <property type="entry name" value="CAP_dom"/>
</dbReference>
<dbReference type="PROSITE" id="PS01010">
    <property type="entry name" value="CRISP_2"/>
    <property type="match status" value="1"/>
</dbReference>
<feature type="domain" description="SCP" evidence="7">
    <location>
        <begin position="25"/>
        <end position="159"/>
    </location>
</feature>
<dbReference type="PRINTS" id="PR00837">
    <property type="entry name" value="V5TPXLIKE"/>
</dbReference>
<dbReference type="PRINTS" id="PR00838">
    <property type="entry name" value="V5ALLERGEN"/>
</dbReference>
<accession>A0A834YCV1</accession>
<keyword evidence="9" id="KW-1185">Reference proteome</keyword>
<gene>
    <name evidence="8" type="ORF">HHK36_031071</name>
</gene>
<reference evidence="8 9" key="1">
    <citation type="submission" date="2020-04" db="EMBL/GenBank/DDBJ databases">
        <title>Plant Genome Project.</title>
        <authorList>
            <person name="Zhang R.-G."/>
        </authorList>
    </citation>
    <scope>NUCLEOTIDE SEQUENCE [LARGE SCALE GENOMIC DNA]</scope>
    <source>
        <strain evidence="8">YNK0</strain>
        <tissue evidence="8">Leaf</tissue>
    </source>
</reference>
<evidence type="ECO:0000313" key="8">
    <source>
        <dbReference type="EMBL" id="KAF8377687.1"/>
    </source>
</evidence>
<dbReference type="Proteomes" id="UP000655225">
    <property type="component" value="Unassembled WGS sequence"/>
</dbReference>
<feature type="chain" id="PRO_5032423210" description="SCP domain-containing protein" evidence="6">
    <location>
        <begin position="24"/>
        <end position="163"/>
    </location>
</feature>
<dbReference type="PANTHER" id="PTHR10334">
    <property type="entry name" value="CYSTEINE-RICH SECRETORY PROTEIN-RELATED"/>
    <property type="match status" value="1"/>
</dbReference>
<comment type="similarity">
    <text evidence="2">Belongs to the CRISP family.</text>
</comment>
<evidence type="ECO:0000256" key="6">
    <source>
        <dbReference type="SAM" id="SignalP"/>
    </source>
</evidence>
<dbReference type="InterPro" id="IPR002413">
    <property type="entry name" value="V5_allergen-like"/>
</dbReference>
<feature type="signal peptide" evidence="6">
    <location>
        <begin position="1"/>
        <end position="23"/>
    </location>
</feature>
<dbReference type="GO" id="GO:0005576">
    <property type="term" value="C:extracellular region"/>
    <property type="evidence" value="ECO:0007669"/>
    <property type="project" value="InterPro"/>
</dbReference>
<dbReference type="InterPro" id="IPR001283">
    <property type="entry name" value="CRISP-related"/>
</dbReference>
<dbReference type="GO" id="GO:0098542">
    <property type="term" value="P:defense response to other organism"/>
    <property type="evidence" value="ECO:0007669"/>
    <property type="project" value="UniProtKB-ARBA"/>
</dbReference>
<dbReference type="CDD" id="cd05381">
    <property type="entry name" value="CAP_PR-1"/>
    <property type="match status" value="1"/>
</dbReference>
<evidence type="ECO:0000313" key="9">
    <source>
        <dbReference type="Proteomes" id="UP000655225"/>
    </source>
</evidence>
<evidence type="ECO:0000256" key="3">
    <source>
        <dbReference type="ARBA" id="ARBA00022729"/>
    </source>
</evidence>
<dbReference type="PROSITE" id="PS01009">
    <property type="entry name" value="CRISP_1"/>
    <property type="match status" value="1"/>
</dbReference>
<dbReference type="InterPro" id="IPR018244">
    <property type="entry name" value="Allrgn_V5/Tpx1_CS"/>
</dbReference>
<evidence type="ECO:0000256" key="1">
    <source>
        <dbReference type="ARBA" id="ARBA00003143"/>
    </source>
</evidence>
<dbReference type="SMART" id="SM00198">
    <property type="entry name" value="SCP"/>
    <property type="match status" value="1"/>
</dbReference>
<organism evidence="8 9">
    <name type="scientific">Tetracentron sinense</name>
    <name type="common">Spur-leaf</name>
    <dbReference type="NCBI Taxonomy" id="13715"/>
    <lineage>
        <taxon>Eukaryota</taxon>
        <taxon>Viridiplantae</taxon>
        <taxon>Streptophyta</taxon>
        <taxon>Embryophyta</taxon>
        <taxon>Tracheophyta</taxon>
        <taxon>Spermatophyta</taxon>
        <taxon>Magnoliopsida</taxon>
        <taxon>Trochodendrales</taxon>
        <taxon>Trochodendraceae</taxon>
        <taxon>Tetracentron</taxon>
    </lineage>
</organism>
<dbReference type="Pfam" id="PF00188">
    <property type="entry name" value="CAP"/>
    <property type="match status" value="1"/>
</dbReference>
<comment type="function">
    <text evidence="1">Probably involved in the defense reaction of plants against pathogens.</text>
</comment>
<evidence type="ECO:0000256" key="2">
    <source>
        <dbReference type="ARBA" id="ARBA00009923"/>
    </source>
</evidence>
<dbReference type="EMBL" id="JABCRI010000024">
    <property type="protein sequence ID" value="KAF8377687.1"/>
    <property type="molecule type" value="Genomic_DNA"/>
</dbReference>
<comment type="caution">
    <text evidence="8">The sequence shown here is derived from an EMBL/GenBank/DDBJ whole genome shotgun (WGS) entry which is preliminary data.</text>
</comment>
<evidence type="ECO:0000256" key="4">
    <source>
        <dbReference type="ARBA" id="ARBA00023157"/>
    </source>
</evidence>
<sequence>MESSRLILVMVCVFVFLVSICQAQNSPDDFVNAHNNVRSQVGLGLPYMTWNNTVASYARSYAQNRTTDCALKLSDTDYYGENVFVGTISYTGVFAVNAWADEKQYYNYTTNTCAQCKVCGHYTQVVWRASTSLGCARVTCNNGWIFITCNYYPPGNFVGQRPY</sequence>
<dbReference type="OrthoDB" id="337038at2759"/>
<keyword evidence="5" id="KW-0611">Plant defense</keyword>
<protein>
    <recommendedName>
        <fullName evidence="7">SCP domain-containing protein</fullName>
    </recommendedName>
</protein>
<evidence type="ECO:0000259" key="7">
    <source>
        <dbReference type="SMART" id="SM00198"/>
    </source>
</evidence>
<proteinExistence type="inferred from homology"/>
<name>A0A834YCV1_TETSI</name>
<evidence type="ECO:0000256" key="5">
    <source>
        <dbReference type="ARBA" id="ARBA00023265"/>
    </source>
</evidence>
<dbReference type="SUPFAM" id="SSF55797">
    <property type="entry name" value="PR-1-like"/>
    <property type="match status" value="1"/>
</dbReference>
<dbReference type="OMA" id="FWGSAGY"/>
<keyword evidence="3 6" id="KW-0732">Signal</keyword>
<dbReference type="Gene3D" id="3.40.33.10">
    <property type="entry name" value="CAP"/>
    <property type="match status" value="1"/>
</dbReference>
<dbReference type="FunFam" id="3.40.33.10:FF:000006">
    <property type="entry name" value="Putative pathogenesis-related protein 1"/>
    <property type="match status" value="1"/>
</dbReference>
<dbReference type="AlphaFoldDB" id="A0A834YCV1"/>
<keyword evidence="4" id="KW-1015">Disulfide bond</keyword>